<protein>
    <submittedName>
        <fullName evidence="1">Uncharacterized protein</fullName>
    </submittedName>
</protein>
<gene>
    <name evidence="1" type="ORF">HPB49_021490</name>
</gene>
<dbReference type="Proteomes" id="UP000821865">
    <property type="component" value="Chromosome 6"/>
</dbReference>
<evidence type="ECO:0000313" key="1">
    <source>
        <dbReference type="EMBL" id="KAH7946212.1"/>
    </source>
</evidence>
<dbReference type="EMBL" id="CM023475">
    <property type="protein sequence ID" value="KAH7946212.1"/>
    <property type="molecule type" value="Genomic_DNA"/>
</dbReference>
<sequence>MGRQTCGSLPDVHLSSSKGATCKDEAHDTALWRDELPFYQVVVLWLLRLGVTPSHVAIMPDGSRRSRIKSLGIRMKCIGEMMMLPTDLQTKMRDMEIASSDAACDLTEDFMNSYIDQTECPDVDMLMRCAGARLSDFVVMQCGYAYLNMTSKKWPDVGFWDWVWAFLMYQLHWPAILLGSVPSHVAIMPDGSRRFAQRTGTDLRRTYIVGALLFGRACRWCFEAGVSRVTVFVFALRHMRRSTYEKTALFSAAMDTWANSLRTLSHIDSLGMRMMCVGQTELLPIEQQIKLAELEVATSHSQRSHTCLICTGYSSKNQMARAALHLAKAVKAAIITTKDVTAELLDAYIAHTECPDVDMLMRCAGPSTHSQRLRAALQAARVRAHQRGQQALEALICATPGHAQRRACIQVLQEGSARCTQRRNVVHRKARFAFEPSHPTCSREFRLRLERDPSTFAEDFTIETH</sequence>
<accession>A0ACB8CMW1</accession>
<evidence type="ECO:0000313" key="2">
    <source>
        <dbReference type="Proteomes" id="UP000821865"/>
    </source>
</evidence>
<comment type="caution">
    <text evidence="1">The sequence shown here is derived from an EMBL/GenBank/DDBJ whole genome shotgun (WGS) entry which is preliminary data.</text>
</comment>
<keyword evidence="2" id="KW-1185">Reference proteome</keyword>
<proteinExistence type="predicted"/>
<name>A0ACB8CMW1_DERSI</name>
<reference evidence="1" key="1">
    <citation type="submission" date="2020-05" db="EMBL/GenBank/DDBJ databases">
        <title>Large-scale comparative analyses of tick genomes elucidate their genetic diversity and vector capacities.</title>
        <authorList>
            <person name="Jia N."/>
            <person name="Wang J."/>
            <person name="Shi W."/>
            <person name="Du L."/>
            <person name="Sun Y."/>
            <person name="Zhan W."/>
            <person name="Jiang J."/>
            <person name="Wang Q."/>
            <person name="Zhang B."/>
            <person name="Ji P."/>
            <person name="Sakyi L.B."/>
            <person name="Cui X."/>
            <person name="Yuan T."/>
            <person name="Jiang B."/>
            <person name="Yang W."/>
            <person name="Lam T.T.-Y."/>
            <person name="Chang Q."/>
            <person name="Ding S."/>
            <person name="Wang X."/>
            <person name="Zhu J."/>
            <person name="Ruan X."/>
            <person name="Zhao L."/>
            <person name="Wei J."/>
            <person name="Que T."/>
            <person name="Du C."/>
            <person name="Cheng J."/>
            <person name="Dai P."/>
            <person name="Han X."/>
            <person name="Huang E."/>
            <person name="Gao Y."/>
            <person name="Liu J."/>
            <person name="Shao H."/>
            <person name="Ye R."/>
            <person name="Li L."/>
            <person name="Wei W."/>
            <person name="Wang X."/>
            <person name="Wang C."/>
            <person name="Yang T."/>
            <person name="Huo Q."/>
            <person name="Li W."/>
            <person name="Guo W."/>
            <person name="Chen H."/>
            <person name="Zhou L."/>
            <person name="Ni X."/>
            <person name="Tian J."/>
            <person name="Zhou Y."/>
            <person name="Sheng Y."/>
            <person name="Liu T."/>
            <person name="Pan Y."/>
            <person name="Xia L."/>
            <person name="Li J."/>
            <person name="Zhao F."/>
            <person name="Cao W."/>
        </authorList>
    </citation>
    <scope>NUCLEOTIDE SEQUENCE</scope>
    <source>
        <strain evidence="1">Dsil-2018</strain>
    </source>
</reference>
<organism evidence="1 2">
    <name type="scientific">Dermacentor silvarum</name>
    <name type="common">Tick</name>
    <dbReference type="NCBI Taxonomy" id="543639"/>
    <lineage>
        <taxon>Eukaryota</taxon>
        <taxon>Metazoa</taxon>
        <taxon>Ecdysozoa</taxon>
        <taxon>Arthropoda</taxon>
        <taxon>Chelicerata</taxon>
        <taxon>Arachnida</taxon>
        <taxon>Acari</taxon>
        <taxon>Parasitiformes</taxon>
        <taxon>Ixodida</taxon>
        <taxon>Ixodoidea</taxon>
        <taxon>Ixodidae</taxon>
        <taxon>Rhipicephalinae</taxon>
        <taxon>Dermacentor</taxon>
    </lineage>
</organism>